<dbReference type="GO" id="GO:0015920">
    <property type="term" value="P:lipopolysaccharide transport"/>
    <property type="evidence" value="ECO:0007669"/>
    <property type="project" value="TreeGrafter"/>
</dbReference>
<feature type="transmembrane region" description="Helical" evidence="6">
    <location>
        <begin position="311"/>
        <end position="333"/>
    </location>
</feature>
<proteinExistence type="predicted"/>
<evidence type="ECO:0000313" key="7">
    <source>
        <dbReference type="EMBL" id="BAG33990.1"/>
    </source>
</evidence>
<dbReference type="AlphaFoldDB" id="B2RKU5"/>
<evidence type="ECO:0000256" key="3">
    <source>
        <dbReference type="ARBA" id="ARBA00022692"/>
    </source>
</evidence>
<dbReference type="InterPro" id="IPR005495">
    <property type="entry name" value="LptG/LptF_permease"/>
</dbReference>
<feature type="transmembrane region" description="Helical" evidence="6">
    <location>
        <begin position="106"/>
        <end position="129"/>
    </location>
</feature>
<accession>B2RKU5</accession>
<comment type="subcellular location">
    <subcellularLocation>
        <location evidence="1">Cell membrane</location>
        <topology evidence="1">Multi-pass membrane protein</topology>
    </subcellularLocation>
</comment>
<gene>
    <name evidence="7" type="ordered locus">PGN_1471</name>
</gene>
<keyword evidence="4 6" id="KW-1133">Transmembrane helix</keyword>
<keyword evidence="2" id="KW-1003">Cell membrane</keyword>
<evidence type="ECO:0000313" key="8">
    <source>
        <dbReference type="Proteomes" id="UP000008842"/>
    </source>
</evidence>
<sequence length="363" mass="41455">MYLMKRLNRLDKYLIKQFLGTFVFSIILIISVSVVFDINEKIDDFMKPEVSLRSIIFDYYFNFVPYYANLFSPLFVFISVIFFTSKLAEKSEIIAMLSAGVSFKRLMVPYMLSATVIAILTFLLNSFVIPPGNATRIDFQNKYIKNKKVQYAESVQLEVKKGVFAFFGSYSDAMRTGYQFSLEEFKGKQLVSRLTADRIQYDSLYNWRIFNYRIRHFGKYKETVESGSEMDTVIAVRPADFLVAEDDVETMTTTDLHTYISHQKQRGVGNVKLFEIELHKRYAAIFSAFILTIIGASLSSRKVKGGMGINIAIGLGLSFAYILFMTVAGTFAISGSLPPFMAAWLPNFVFTVIAVFLYKKAPR</sequence>
<feature type="transmembrane region" description="Helical" evidence="6">
    <location>
        <begin position="282"/>
        <end position="299"/>
    </location>
</feature>
<reference evidence="7 8" key="1">
    <citation type="journal article" date="2008" name="DNA Res.">
        <title>Determination of the genome sequence of Porphyromonas gingivalis strain ATCC 33277 and genomic comparison with strain W83 revealed extensive genome rearrangements in P. gingivalis.</title>
        <authorList>
            <person name="Naito M."/>
            <person name="Hirakawa H."/>
            <person name="Yamashita A."/>
            <person name="Ohara N."/>
            <person name="Shoji M."/>
            <person name="Yukitake H."/>
            <person name="Nakayama K."/>
            <person name="Toh H."/>
            <person name="Yoshimura F."/>
            <person name="Kuhara S."/>
            <person name="Hattori M."/>
            <person name="Hayashi T."/>
            <person name="Nakayama K."/>
        </authorList>
    </citation>
    <scope>NUCLEOTIDE SEQUENCE [LARGE SCALE GENOMIC DNA]</scope>
    <source>
        <strain evidence="8">ATCC 33277 / DSM 20709 / CIP 103683 / JCM 12257 / NCTC 11834 / 2561</strain>
    </source>
</reference>
<feature type="transmembrane region" description="Helical" evidence="6">
    <location>
        <begin position="59"/>
        <end position="85"/>
    </location>
</feature>
<evidence type="ECO:0008006" key="9">
    <source>
        <dbReference type="Google" id="ProtNLM"/>
    </source>
</evidence>
<evidence type="ECO:0000256" key="4">
    <source>
        <dbReference type="ARBA" id="ARBA00022989"/>
    </source>
</evidence>
<keyword evidence="3 6" id="KW-0812">Transmembrane</keyword>
<dbReference type="EMBL" id="AP009380">
    <property type="protein sequence ID" value="BAG33990.1"/>
    <property type="molecule type" value="Genomic_DNA"/>
</dbReference>
<evidence type="ECO:0000256" key="1">
    <source>
        <dbReference type="ARBA" id="ARBA00004651"/>
    </source>
</evidence>
<dbReference type="PANTHER" id="PTHR33529">
    <property type="entry name" value="SLR0882 PROTEIN-RELATED"/>
    <property type="match status" value="1"/>
</dbReference>
<evidence type="ECO:0000256" key="6">
    <source>
        <dbReference type="SAM" id="Phobius"/>
    </source>
</evidence>
<protein>
    <recommendedName>
        <fullName evidence="9">YjgP/YjgQ family permease</fullName>
    </recommendedName>
</protein>
<feature type="transmembrane region" description="Helical" evidence="6">
    <location>
        <begin position="339"/>
        <end position="358"/>
    </location>
</feature>
<dbReference type="Proteomes" id="UP000008842">
    <property type="component" value="Chromosome"/>
</dbReference>
<evidence type="ECO:0000256" key="5">
    <source>
        <dbReference type="ARBA" id="ARBA00023136"/>
    </source>
</evidence>
<evidence type="ECO:0000256" key="2">
    <source>
        <dbReference type="ARBA" id="ARBA00022475"/>
    </source>
</evidence>
<dbReference type="eggNOG" id="COG0795">
    <property type="taxonomic scope" value="Bacteria"/>
</dbReference>
<dbReference type="PANTHER" id="PTHR33529:SF8">
    <property type="entry name" value="PERMEASE, YJGP_YJGQ FAMILY"/>
    <property type="match status" value="1"/>
</dbReference>
<dbReference type="Pfam" id="PF03739">
    <property type="entry name" value="LptF_LptG"/>
    <property type="match status" value="1"/>
</dbReference>
<dbReference type="GO" id="GO:0043190">
    <property type="term" value="C:ATP-binding cassette (ABC) transporter complex"/>
    <property type="evidence" value="ECO:0007669"/>
    <property type="project" value="TreeGrafter"/>
</dbReference>
<keyword evidence="5 6" id="KW-0472">Membrane</keyword>
<dbReference type="KEGG" id="pgn:PGN_1471"/>
<organism evidence="7 8">
    <name type="scientific">Porphyromonas gingivalis (strain ATCC 33277 / DSM 20709 / CIP 103683 / JCM 12257 / NCTC 11834 / 2561)</name>
    <dbReference type="NCBI Taxonomy" id="431947"/>
    <lineage>
        <taxon>Bacteria</taxon>
        <taxon>Pseudomonadati</taxon>
        <taxon>Bacteroidota</taxon>
        <taxon>Bacteroidia</taxon>
        <taxon>Bacteroidales</taxon>
        <taxon>Porphyromonadaceae</taxon>
        <taxon>Porphyromonas</taxon>
    </lineage>
</organism>
<dbReference type="HOGENOM" id="CLU_028799_3_1_10"/>
<feature type="transmembrane region" description="Helical" evidence="6">
    <location>
        <begin position="21"/>
        <end position="39"/>
    </location>
</feature>
<name>B2RKU5_PORG3</name>